<dbReference type="Proteomes" id="UP000789524">
    <property type="component" value="Unassembled WGS sequence"/>
</dbReference>
<organism evidence="3 4">
    <name type="scientific">Danaus chrysippus</name>
    <name type="common">African queen</name>
    <dbReference type="NCBI Taxonomy" id="151541"/>
    <lineage>
        <taxon>Eukaryota</taxon>
        <taxon>Metazoa</taxon>
        <taxon>Ecdysozoa</taxon>
        <taxon>Arthropoda</taxon>
        <taxon>Hexapoda</taxon>
        <taxon>Insecta</taxon>
        <taxon>Pterygota</taxon>
        <taxon>Neoptera</taxon>
        <taxon>Endopterygota</taxon>
        <taxon>Lepidoptera</taxon>
        <taxon>Glossata</taxon>
        <taxon>Ditrysia</taxon>
        <taxon>Papilionoidea</taxon>
        <taxon>Nymphalidae</taxon>
        <taxon>Danainae</taxon>
        <taxon>Danaini</taxon>
        <taxon>Danaina</taxon>
        <taxon>Danaus</taxon>
        <taxon>Anosia</taxon>
    </lineage>
</organism>
<feature type="chain" id="PRO_5035324425" evidence="2">
    <location>
        <begin position="23"/>
        <end position="391"/>
    </location>
</feature>
<reference evidence="3" key="1">
    <citation type="submission" date="2021-09" db="EMBL/GenBank/DDBJ databases">
        <authorList>
            <person name="Martin H S."/>
        </authorList>
    </citation>
    <scope>NUCLEOTIDE SEQUENCE</scope>
</reference>
<keyword evidence="2" id="KW-0732">Signal</keyword>
<proteinExistence type="predicted"/>
<sequence length="391" mass="42917">MTTSIIIVLIAIVNAFVQITNASAENAYALRPLKEVQNNANIGTSSNDNKVFIEGRRLNIYPNQPDNHGRDSGVQTASPVVGNTQYRYNSGNFDDNKARTLTNRMGGGTYNTQNSGQNGNNAMSSYEADRNSRPTATNYNVNLNNPARTTVTSNGMGWVGTNGVDTRNAFSINNNRQEPQRTQSRFFQNGENSGGSVHRQQILREILEKAQIGTGNNNNNQIYVNGERIDIYPNRAAKTTVTSNGMGWVGTNGVDTRNAFSINNNRQEPQRTESRFYQNGENSGGSIDRQHVLKEILDKADIGTGNNNDNQIYVDGVRINVNPNPADNYYGRDAGVRTGNPLIGNTQYSYNSRNGEENIARTLTNRMGGGTYNTQYSGQNGNNAKSNMKAS</sequence>
<dbReference type="AlphaFoldDB" id="A0A8J2QJL6"/>
<gene>
    <name evidence="3" type="ORF">DCHRY22_LOCUS4352</name>
</gene>
<evidence type="ECO:0000256" key="2">
    <source>
        <dbReference type="SAM" id="SignalP"/>
    </source>
</evidence>
<evidence type="ECO:0000256" key="1">
    <source>
        <dbReference type="SAM" id="MobiDB-lite"/>
    </source>
</evidence>
<dbReference type="EMBL" id="CAKASE010000049">
    <property type="protein sequence ID" value="CAG9563148.1"/>
    <property type="molecule type" value="Genomic_DNA"/>
</dbReference>
<feature type="region of interest" description="Disordered" evidence="1">
    <location>
        <begin position="107"/>
        <end position="156"/>
    </location>
</feature>
<evidence type="ECO:0000313" key="4">
    <source>
        <dbReference type="Proteomes" id="UP000789524"/>
    </source>
</evidence>
<feature type="compositionally biased region" description="Polar residues" evidence="1">
    <location>
        <begin position="275"/>
        <end position="285"/>
    </location>
</feature>
<feature type="signal peptide" evidence="2">
    <location>
        <begin position="1"/>
        <end position="22"/>
    </location>
</feature>
<keyword evidence="4" id="KW-1185">Reference proteome</keyword>
<dbReference type="OrthoDB" id="6938121at2759"/>
<protein>
    <submittedName>
        <fullName evidence="3">(African queen) hypothetical protein</fullName>
    </submittedName>
</protein>
<feature type="compositionally biased region" description="Polar residues" evidence="1">
    <location>
        <begin position="372"/>
        <end position="391"/>
    </location>
</feature>
<feature type="region of interest" description="Disordered" evidence="1">
    <location>
        <begin position="266"/>
        <end position="286"/>
    </location>
</feature>
<feature type="compositionally biased region" description="Polar residues" evidence="1">
    <location>
        <begin position="110"/>
        <end position="124"/>
    </location>
</feature>
<accession>A0A8J2QJL6</accession>
<feature type="region of interest" description="Disordered" evidence="1">
    <location>
        <begin position="370"/>
        <end position="391"/>
    </location>
</feature>
<name>A0A8J2QJL6_9NEOP</name>
<comment type="caution">
    <text evidence="3">The sequence shown here is derived from an EMBL/GenBank/DDBJ whole genome shotgun (WGS) entry which is preliminary data.</text>
</comment>
<evidence type="ECO:0000313" key="3">
    <source>
        <dbReference type="EMBL" id="CAG9563148.1"/>
    </source>
</evidence>
<feature type="compositionally biased region" description="Polar residues" evidence="1">
    <location>
        <begin position="133"/>
        <end position="155"/>
    </location>
</feature>